<gene>
    <name evidence="10" type="primary">fhlA_2</name>
    <name evidence="10" type="ORF">OJF2_09970</name>
</gene>
<dbReference type="InterPro" id="IPR035965">
    <property type="entry name" value="PAS-like_dom_sf"/>
</dbReference>
<dbReference type="Gene3D" id="3.30.450.40">
    <property type="match status" value="1"/>
</dbReference>
<keyword evidence="6" id="KW-0175">Coiled coil</keyword>
<dbReference type="GO" id="GO:0005524">
    <property type="term" value="F:ATP binding"/>
    <property type="evidence" value="ECO:0007669"/>
    <property type="project" value="UniProtKB-KW"/>
</dbReference>
<evidence type="ECO:0000256" key="6">
    <source>
        <dbReference type="SAM" id="Coils"/>
    </source>
</evidence>
<evidence type="ECO:0000259" key="7">
    <source>
        <dbReference type="PROSITE" id="PS50045"/>
    </source>
</evidence>
<dbReference type="InterPro" id="IPR000700">
    <property type="entry name" value="PAS-assoc_C"/>
</dbReference>
<dbReference type="RefSeq" id="WP_148591775.1">
    <property type="nucleotide sequence ID" value="NZ_CP042997.1"/>
</dbReference>
<dbReference type="OrthoDB" id="9807827at2"/>
<feature type="domain" description="PAS" evidence="8">
    <location>
        <begin position="171"/>
        <end position="243"/>
    </location>
</feature>
<dbReference type="SMART" id="SM00382">
    <property type="entry name" value="AAA"/>
    <property type="match status" value="1"/>
</dbReference>
<keyword evidence="1" id="KW-0547">Nucleotide-binding</keyword>
<dbReference type="PANTHER" id="PTHR32071:SF123">
    <property type="entry name" value="DNA-BINDING TRANSCRIPTIONAL ACTIVATOR HYFR-RELATED"/>
    <property type="match status" value="1"/>
</dbReference>
<organism evidence="10 11">
    <name type="scientific">Aquisphaera giovannonii</name>
    <dbReference type="NCBI Taxonomy" id="406548"/>
    <lineage>
        <taxon>Bacteria</taxon>
        <taxon>Pseudomonadati</taxon>
        <taxon>Planctomycetota</taxon>
        <taxon>Planctomycetia</taxon>
        <taxon>Isosphaerales</taxon>
        <taxon>Isosphaeraceae</taxon>
        <taxon>Aquisphaera</taxon>
    </lineage>
</organism>
<dbReference type="Proteomes" id="UP000324233">
    <property type="component" value="Chromosome"/>
</dbReference>
<dbReference type="GO" id="GO:0043565">
    <property type="term" value="F:sequence-specific DNA binding"/>
    <property type="evidence" value="ECO:0007669"/>
    <property type="project" value="InterPro"/>
</dbReference>
<dbReference type="GO" id="GO:0006355">
    <property type="term" value="P:regulation of DNA-templated transcription"/>
    <property type="evidence" value="ECO:0007669"/>
    <property type="project" value="InterPro"/>
</dbReference>
<evidence type="ECO:0000256" key="4">
    <source>
        <dbReference type="ARBA" id="ARBA00023125"/>
    </source>
</evidence>
<dbReference type="SUPFAM" id="SSF52540">
    <property type="entry name" value="P-loop containing nucleoside triphosphate hydrolases"/>
    <property type="match status" value="1"/>
</dbReference>
<dbReference type="InterPro" id="IPR009057">
    <property type="entry name" value="Homeodomain-like_sf"/>
</dbReference>
<keyword evidence="4" id="KW-0238">DNA-binding</keyword>
<feature type="domain" description="PAC" evidence="9">
    <location>
        <begin position="241"/>
        <end position="297"/>
    </location>
</feature>
<dbReference type="PROSITE" id="PS50112">
    <property type="entry name" value="PAS"/>
    <property type="match status" value="1"/>
</dbReference>
<keyword evidence="2" id="KW-0067">ATP-binding</keyword>
<accession>A0A5B9VY27</accession>
<dbReference type="Gene3D" id="1.10.10.60">
    <property type="entry name" value="Homeodomain-like"/>
    <property type="match status" value="1"/>
</dbReference>
<evidence type="ECO:0000259" key="8">
    <source>
        <dbReference type="PROSITE" id="PS50112"/>
    </source>
</evidence>
<dbReference type="PROSITE" id="PS50113">
    <property type="entry name" value="PAC"/>
    <property type="match status" value="1"/>
</dbReference>
<dbReference type="GO" id="GO:0016829">
    <property type="term" value="F:lyase activity"/>
    <property type="evidence" value="ECO:0007669"/>
    <property type="project" value="UniProtKB-KW"/>
</dbReference>
<evidence type="ECO:0000256" key="2">
    <source>
        <dbReference type="ARBA" id="ARBA00022840"/>
    </source>
</evidence>
<dbReference type="InterPro" id="IPR003593">
    <property type="entry name" value="AAA+_ATPase"/>
</dbReference>
<dbReference type="SMART" id="SM00065">
    <property type="entry name" value="GAF"/>
    <property type="match status" value="1"/>
</dbReference>
<dbReference type="InterPro" id="IPR002197">
    <property type="entry name" value="HTH_Fis"/>
</dbReference>
<dbReference type="SUPFAM" id="SSF46689">
    <property type="entry name" value="Homeodomain-like"/>
    <property type="match status" value="1"/>
</dbReference>
<evidence type="ECO:0000259" key="9">
    <source>
        <dbReference type="PROSITE" id="PS50113"/>
    </source>
</evidence>
<dbReference type="InterPro" id="IPR029016">
    <property type="entry name" value="GAF-like_dom_sf"/>
</dbReference>
<dbReference type="PANTHER" id="PTHR32071">
    <property type="entry name" value="TRANSCRIPTIONAL REGULATORY PROTEIN"/>
    <property type="match status" value="1"/>
</dbReference>
<dbReference type="InterPro" id="IPR025944">
    <property type="entry name" value="Sigma_54_int_dom_CS"/>
</dbReference>
<dbReference type="EMBL" id="CP042997">
    <property type="protein sequence ID" value="QEH32520.1"/>
    <property type="molecule type" value="Genomic_DNA"/>
</dbReference>
<dbReference type="SUPFAM" id="SSF55785">
    <property type="entry name" value="PYP-like sensor domain (PAS domain)"/>
    <property type="match status" value="1"/>
</dbReference>
<dbReference type="AlphaFoldDB" id="A0A5B9VY27"/>
<dbReference type="InterPro" id="IPR003018">
    <property type="entry name" value="GAF"/>
</dbReference>
<dbReference type="PROSITE" id="PS00676">
    <property type="entry name" value="SIGMA54_INTERACT_2"/>
    <property type="match status" value="1"/>
</dbReference>
<dbReference type="InterPro" id="IPR013656">
    <property type="entry name" value="PAS_4"/>
</dbReference>
<dbReference type="InterPro" id="IPR000014">
    <property type="entry name" value="PAS"/>
</dbReference>
<evidence type="ECO:0000313" key="11">
    <source>
        <dbReference type="Proteomes" id="UP000324233"/>
    </source>
</evidence>
<dbReference type="KEGG" id="agv:OJF2_09970"/>
<dbReference type="SUPFAM" id="SSF55781">
    <property type="entry name" value="GAF domain-like"/>
    <property type="match status" value="1"/>
</dbReference>
<proteinExistence type="predicted"/>
<evidence type="ECO:0000256" key="3">
    <source>
        <dbReference type="ARBA" id="ARBA00023015"/>
    </source>
</evidence>
<dbReference type="NCBIfam" id="TIGR00229">
    <property type="entry name" value="sensory_box"/>
    <property type="match status" value="1"/>
</dbReference>
<evidence type="ECO:0000313" key="10">
    <source>
        <dbReference type="EMBL" id="QEH32520.1"/>
    </source>
</evidence>
<dbReference type="InterPro" id="IPR058031">
    <property type="entry name" value="AAA_lid_NorR"/>
</dbReference>
<dbReference type="SMART" id="SM00091">
    <property type="entry name" value="PAS"/>
    <property type="match status" value="1"/>
</dbReference>
<reference evidence="10 11" key="1">
    <citation type="submission" date="2019-08" db="EMBL/GenBank/DDBJ databases">
        <title>Deep-cultivation of Planctomycetes and their phenomic and genomic characterization uncovers novel biology.</title>
        <authorList>
            <person name="Wiegand S."/>
            <person name="Jogler M."/>
            <person name="Boedeker C."/>
            <person name="Pinto D."/>
            <person name="Vollmers J."/>
            <person name="Rivas-Marin E."/>
            <person name="Kohn T."/>
            <person name="Peeters S.H."/>
            <person name="Heuer A."/>
            <person name="Rast P."/>
            <person name="Oberbeckmann S."/>
            <person name="Bunk B."/>
            <person name="Jeske O."/>
            <person name="Meyerdierks A."/>
            <person name="Storesund J.E."/>
            <person name="Kallscheuer N."/>
            <person name="Luecker S."/>
            <person name="Lage O.M."/>
            <person name="Pohl T."/>
            <person name="Merkel B.J."/>
            <person name="Hornburger P."/>
            <person name="Mueller R.-W."/>
            <person name="Bruemmer F."/>
            <person name="Labrenz M."/>
            <person name="Spormann A.M."/>
            <person name="Op den Camp H."/>
            <person name="Overmann J."/>
            <person name="Amann R."/>
            <person name="Jetten M.S.M."/>
            <person name="Mascher T."/>
            <person name="Medema M.H."/>
            <person name="Devos D.P."/>
            <person name="Kaster A.-K."/>
            <person name="Ovreas L."/>
            <person name="Rohde M."/>
            <person name="Galperin M.Y."/>
            <person name="Jogler C."/>
        </authorList>
    </citation>
    <scope>NUCLEOTIDE SEQUENCE [LARGE SCALE GENOMIC DNA]</scope>
    <source>
        <strain evidence="10 11">OJF2</strain>
    </source>
</reference>
<keyword evidence="5" id="KW-0804">Transcription</keyword>
<dbReference type="Pfam" id="PF00158">
    <property type="entry name" value="Sigma54_activat"/>
    <property type="match status" value="1"/>
</dbReference>
<dbReference type="Pfam" id="PF08448">
    <property type="entry name" value="PAS_4"/>
    <property type="match status" value="1"/>
</dbReference>
<dbReference type="Gene3D" id="3.30.450.20">
    <property type="entry name" value="PAS domain"/>
    <property type="match status" value="1"/>
</dbReference>
<feature type="coiled-coil region" evidence="6">
    <location>
        <begin position="154"/>
        <end position="181"/>
    </location>
</feature>
<dbReference type="Pfam" id="PF02954">
    <property type="entry name" value="HTH_8"/>
    <property type="match status" value="1"/>
</dbReference>
<keyword evidence="11" id="KW-1185">Reference proteome</keyword>
<dbReference type="Gene3D" id="1.10.8.60">
    <property type="match status" value="1"/>
</dbReference>
<dbReference type="Pfam" id="PF25601">
    <property type="entry name" value="AAA_lid_14"/>
    <property type="match status" value="1"/>
</dbReference>
<dbReference type="InterPro" id="IPR025662">
    <property type="entry name" value="Sigma_54_int_dom_ATP-bd_1"/>
</dbReference>
<evidence type="ECO:0000256" key="1">
    <source>
        <dbReference type="ARBA" id="ARBA00022741"/>
    </source>
</evidence>
<dbReference type="InterPro" id="IPR002078">
    <property type="entry name" value="Sigma_54_int"/>
</dbReference>
<dbReference type="InterPro" id="IPR025943">
    <property type="entry name" value="Sigma_54_int_dom_ATP-bd_2"/>
</dbReference>
<name>A0A5B9VY27_9BACT</name>
<dbReference type="Gene3D" id="3.40.50.300">
    <property type="entry name" value="P-loop containing nucleotide triphosphate hydrolases"/>
    <property type="match status" value="1"/>
</dbReference>
<protein>
    <submittedName>
        <fullName evidence="10">Formate hydrogenlyase transcriptional activator</fullName>
    </submittedName>
</protein>
<dbReference type="PROSITE" id="PS00688">
    <property type="entry name" value="SIGMA54_INTERACT_3"/>
    <property type="match status" value="1"/>
</dbReference>
<dbReference type="InterPro" id="IPR027417">
    <property type="entry name" value="P-loop_NTPase"/>
</dbReference>
<dbReference type="CDD" id="cd00009">
    <property type="entry name" value="AAA"/>
    <property type="match status" value="1"/>
</dbReference>
<sequence>MPPAGIDEEIAALRAIVEGTAGSTGGRFFESLVGHLAAALGVSHAFVAEFAGSATRVRTLAYHGKGRILPNVEFDLAGTPCEDVVRGNLCHHPAGIREKFPDDRGLAELGLESYLGVPLLDGAGEVLGHLAVCDVRPMPPEPRTLFIFRIFAARAAAELERSRIERRLTESERRYRELYDEAPNAYVSLDRGFRLASVNRTACQLLGRTAGELLGTDALRLFAATPKGRDLAEKALREVAAGAEISGLELEVRRDDGPLWVSTWMRPSRDAGGRVASINAIWADVTDRVLAEAERARLAEQNLYLRQEIQAAHDSEEIVGRSPALLAVLEKVRRVAPTDATVLIQGETGTGKELIARAIHAASPRRDRPLIKVNCAALPAGLVESELFGHEKGAFTGAVARRTGRFALADGGSIFLDEVGELPLDVQAKLLRVLQEREFDTIGGTAPTRVDVRVIAATNRDLLAAVRERAFREDLYYRLGVFPIALPPLRDRAEDIPLLSRSLLEKLSRRIGRRFDGIDPDTLRRLTAYAWPGNVRELENVLERAVILAPGPTLTVEPDVLGASPGARPGPPDSLEAIQREHILEVLRRTRWVIEGPQGAAAALGLHPNTLRSRLKKLGLPRPTHETS</sequence>
<feature type="domain" description="Sigma-54 factor interaction" evidence="7">
    <location>
        <begin position="318"/>
        <end position="547"/>
    </location>
</feature>
<dbReference type="CDD" id="cd00130">
    <property type="entry name" value="PAS"/>
    <property type="match status" value="1"/>
</dbReference>
<dbReference type="Pfam" id="PF01590">
    <property type="entry name" value="GAF"/>
    <property type="match status" value="1"/>
</dbReference>
<keyword evidence="10" id="KW-0456">Lyase</keyword>
<dbReference type="PROSITE" id="PS50045">
    <property type="entry name" value="SIGMA54_INTERACT_4"/>
    <property type="match status" value="1"/>
</dbReference>
<dbReference type="FunFam" id="3.40.50.300:FF:000006">
    <property type="entry name" value="DNA-binding transcriptional regulator NtrC"/>
    <property type="match status" value="1"/>
</dbReference>
<dbReference type="PROSITE" id="PS00675">
    <property type="entry name" value="SIGMA54_INTERACT_1"/>
    <property type="match status" value="1"/>
</dbReference>
<keyword evidence="3" id="KW-0805">Transcription regulation</keyword>
<evidence type="ECO:0000256" key="5">
    <source>
        <dbReference type="ARBA" id="ARBA00023163"/>
    </source>
</evidence>